<comment type="subcellular location">
    <subcellularLocation>
        <location evidence="1">Nucleus</location>
    </subcellularLocation>
</comment>
<dbReference type="GO" id="GO:0008270">
    <property type="term" value="F:zinc ion binding"/>
    <property type="evidence" value="ECO:0007669"/>
    <property type="project" value="InterPro"/>
</dbReference>
<keyword evidence="3" id="KW-0805">Transcription regulation</keyword>
<keyword evidence="5" id="KW-0539">Nucleus</keyword>
<dbReference type="GO" id="GO:0000981">
    <property type="term" value="F:DNA-binding transcription factor activity, RNA polymerase II-specific"/>
    <property type="evidence" value="ECO:0007669"/>
    <property type="project" value="InterPro"/>
</dbReference>
<feature type="domain" description="Xylanolytic transcriptional activator regulatory" evidence="7">
    <location>
        <begin position="192"/>
        <end position="283"/>
    </location>
</feature>
<sequence>MEKISQSLQDVLGHVQAVGTSLHIADPDTPETGPSKVSNSAQSWPASAPASQQLSEGASVTSTLQIEQLPPFLNIPDLPTAINDRLPSEEILQELVELFFELIYPWVPLFHKPSFRANLFSPGRQILLHGIVVVAFRFWRQPAPSAEVRDNYVKISREQILLSTIDTCSLISTQALALLAVDAIGQGPGPRTWNIMAMLITASKQIGLAKGFSPAGTETNTALVRNEDPDENLDLSSIEVEEKRRLFWTIYSLDRFFSVSHGQSCSIDTKSINLQYPARDEDWGQPVAPEWFQGTAAIRSTHVRCLANLWHYNIDLLALLDRSNQLLIQPLNFSLPAHCQEWQSSFRRLDIAMSTWFENLPREVRERPANFDPMWTMIHATFHLIRIRMYTVAASPSTKSLYLRPSSSAPARCRQAVRDVAYLTICLQPHELDQLGPTFAFVVWVAARSLVILWTKGYESTYGSIPADLEPLLSALRQLSLRWPCAQRYNDIIQLILDTKNNPGGPTGLEIFNDTRRTVYGLQNHLGLLAGHRIPEMYSHSLDFLDMDLDDLTSPWTGTFGSEMDSEWL</sequence>
<dbReference type="PANTHER" id="PTHR47338">
    <property type="entry name" value="ZN(II)2CYS6 TRANSCRIPTION FACTOR (EUROFUNG)-RELATED"/>
    <property type="match status" value="1"/>
</dbReference>
<accession>A0A3E2H5R4</accession>
<dbReference type="SMART" id="SM00906">
    <property type="entry name" value="Fungal_trans"/>
    <property type="match status" value="1"/>
</dbReference>
<evidence type="ECO:0000313" key="8">
    <source>
        <dbReference type="EMBL" id="RFU28718.1"/>
    </source>
</evidence>
<dbReference type="PANTHER" id="PTHR47338:SF20">
    <property type="entry name" value="ZN(II)2CYS6 TRANSCRIPTION FACTOR (EUROFUNG)"/>
    <property type="match status" value="1"/>
</dbReference>
<dbReference type="GO" id="GO:0005634">
    <property type="term" value="C:nucleus"/>
    <property type="evidence" value="ECO:0007669"/>
    <property type="project" value="UniProtKB-SubCell"/>
</dbReference>
<evidence type="ECO:0000259" key="7">
    <source>
        <dbReference type="SMART" id="SM00906"/>
    </source>
</evidence>
<dbReference type="InterPro" id="IPR050815">
    <property type="entry name" value="TF_fung"/>
</dbReference>
<reference evidence="8 9" key="1">
    <citation type="submission" date="2018-05" db="EMBL/GenBank/DDBJ databases">
        <title>Draft genome sequence of Scytalidium lignicola DSM 105466, a ubiquitous saprotrophic fungus.</title>
        <authorList>
            <person name="Buettner E."/>
            <person name="Gebauer A.M."/>
            <person name="Hofrichter M."/>
            <person name="Liers C."/>
            <person name="Kellner H."/>
        </authorList>
    </citation>
    <scope>NUCLEOTIDE SEQUENCE [LARGE SCALE GENOMIC DNA]</scope>
    <source>
        <strain evidence="8 9">DSM 105466</strain>
    </source>
</reference>
<evidence type="ECO:0000256" key="4">
    <source>
        <dbReference type="ARBA" id="ARBA00023163"/>
    </source>
</evidence>
<dbReference type="InterPro" id="IPR007219">
    <property type="entry name" value="XnlR_reg_dom"/>
</dbReference>
<evidence type="ECO:0000256" key="3">
    <source>
        <dbReference type="ARBA" id="ARBA00023015"/>
    </source>
</evidence>
<dbReference type="Pfam" id="PF04082">
    <property type="entry name" value="Fungal_trans"/>
    <property type="match status" value="1"/>
</dbReference>
<dbReference type="OrthoDB" id="4456959at2759"/>
<protein>
    <recommendedName>
        <fullName evidence="7">Xylanolytic transcriptional activator regulatory domain-containing protein</fullName>
    </recommendedName>
</protein>
<feature type="compositionally biased region" description="Low complexity" evidence="6">
    <location>
        <begin position="40"/>
        <end position="52"/>
    </location>
</feature>
<feature type="region of interest" description="Disordered" evidence="6">
    <location>
        <begin position="23"/>
        <end position="52"/>
    </location>
</feature>
<dbReference type="GO" id="GO:0006351">
    <property type="term" value="P:DNA-templated transcription"/>
    <property type="evidence" value="ECO:0007669"/>
    <property type="project" value="InterPro"/>
</dbReference>
<feature type="non-terminal residue" evidence="8">
    <location>
        <position position="1"/>
    </location>
</feature>
<evidence type="ECO:0000256" key="2">
    <source>
        <dbReference type="ARBA" id="ARBA00022723"/>
    </source>
</evidence>
<dbReference type="OMA" id="INIRMYT"/>
<dbReference type="GO" id="GO:0003677">
    <property type="term" value="F:DNA binding"/>
    <property type="evidence" value="ECO:0007669"/>
    <property type="project" value="InterPro"/>
</dbReference>
<evidence type="ECO:0000256" key="6">
    <source>
        <dbReference type="SAM" id="MobiDB-lite"/>
    </source>
</evidence>
<gene>
    <name evidence="8" type="ORF">B7463_g7621</name>
</gene>
<evidence type="ECO:0000256" key="5">
    <source>
        <dbReference type="ARBA" id="ARBA00023242"/>
    </source>
</evidence>
<keyword evidence="2" id="KW-0479">Metal-binding</keyword>
<dbReference type="CDD" id="cd12148">
    <property type="entry name" value="fungal_TF_MHR"/>
    <property type="match status" value="1"/>
</dbReference>
<proteinExistence type="predicted"/>
<evidence type="ECO:0000256" key="1">
    <source>
        <dbReference type="ARBA" id="ARBA00004123"/>
    </source>
</evidence>
<name>A0A3E2H5R4_SCYLI</name>
<organism evidence="8 9">
    <name type="scientific">Scytalidium lignicola</name>
    <name type="common">Hyphomycete</name>
    <dbReference type="NCBI Taxonomy" id="5539"/>
    <lineage>
        <taxon>Eukaryota</taxon>
        <taxon>Fungi</taxon>
        <taxon>Dikarya</taxon>
        <taxon>Ascomycota</taxon>
        <taxon>Pezizomycotina</taxon>
        <taxon>Leotiomycetes</taxon>
        <taxon>Leotiomycetes incertae sedis</taxon>
        <taxon>Scytalidium</taxon>
    </lineage>
</organism>
<dbReference type="EMBL" id="NCSJ02000153">
    <property type="protein sequence ID" value="RFU28718.1"/>
    <property type="molecule type" value="Genomic_DNA"/>
</dbReference>
<keyword evidence="9" id="KW-1185">Reference proteome</keyword>
<dbReference type="Proteomes" id="UP000258309">
    <property type="component" value="Unassembled WGS sequence"/>
</dbReference>
<dbReference type="AlphaFoldDB" id="A0A3E2H5R4"/>
<feature type="non-terminal residue" evidence="8">
    <location>
        <position position="569"/>
    </location>
</feature>
<keyword evidence="4" id="KW-0804">Transcription</keyword>
<evidence type="ECO:0000313" key="9">
    <source>
        <dbReference type="Proteomes" id="UP000258309"/>
    </source>
</evidence>
<comment type="caution">
    <text evidence="8">The sequence shown here is derived from an EMBL/GenBank/DDBJ whole genome shotgun (WGS) entry which is preliminary data.</text>
</comment>